<dbReference type="GO" id="GO:0006974">
    <property type="term" value="P:DNA damage response"/>
    <property type="evidence" value="ECO:0007669"/>
    <property type="project" value="TreeGrafter"/>
</dbReference>
<accession>A0A559K580</accession>
<keyword evidence="2" id="KW-1185">Reference proteome</keyword>
<sequence length="214" mass="22721">MTMTQAVPSGQRNTLEVIGEGSSTAAPDKAVIVLGAITENVSLSVAQKENADAVTSILSALTKLGIPKEQMQTVTYRIDTQYDYADGHQTFRGYQVTHMLQITIPNVDRTGLVVDTAVASGANQVNSIQFAMAHPEQHYRQALAEAVADARLKALTIAGALGVTLYPVPVQVQERSLGAEPSPLPMAKFAMASATPIQPGELKIAAAVKLVFTY</sequence>
<dbReference type="PANTHER" id="PTHR34387:SF1">
    <property type="entry name" value="PERIPLASMIC IMMUNOGENIC PROTEIN"/>
    <property type="match status" value="1"/>
</dbReference>
<gene>
    <name evidence="1" type="ORF">FPZ49_24945</name>
</gene>
<evidence type="ECO:0000313" key="1">
    <source>
        <dbReference type="EMBL" id="TVY07295.1"/>
    </source>
</evidence>
<organism evidence="1 2">
    <name type="scientific">Paenibacillus cremeus</name>
    <dbReference type="NCBI Taxonomy" id="2163881"/>
    <lineage>
        <taxon>Bacteria</taxon>
        <taxon>Bacillati</taxon>
        <taxon>Bacillota</taxon>
        <taxon>Bacilli</taxon>
        <taxon>Bacillales</taxon>
        <taxon>Paenibacillaceae</taxon>
        <taxon>Paenibacillus</taxon>
    </lineage>
</organism>
<dbReference type="Proteomes" id="UP000317036">
    <property type="component" value="Unassembled WGS sequence"/>
</dbReference>
<dbReference type="PANTHER" id="PTHR34387">
    <property type="entry name" value="SLR1258 PROTEIN"/>
    <property type="match status" value="1"/>
</dbReference>
<evidence type="ECO:0000313" key="2">
    <source>
        <dbReference type="Proteomes" id="UP000317036"/>
    </source>
</evidence>
<dbReference type="Pfam" id="PF04402">
    <property type="entry name" value="SIMPL"/>
    <property type="match status" value="1"/>
</dbReference>
<protein>
    <submittedName>
        <fullName evidence="1">DUF541 domain-containing protein</fullName>
    </submittedName>
</protein>
<dbReference type="EMBL" id="VNJI01000040">
    <property type="protein sequence ID" value="TVY07295.1"/>
    <property type="molecule type" value="Genomic_DNA"/>
</dbReference>
<dbReference type="InterPro" id="IPR052022">
    <property type="entry name" value="26kDa_periplasmic_antigen"/>
</dbReference>
<dbReference type="InterPro" id="IPR007497">
    <property type="entry name" value="SIMPL/DUF541"/>
</dbReference>
<reference evidence="1 2" key="1">
    <citation type="submission" date="2019-07" db="EMBL/GenBank/DDBJ databases">
        <authorList>
            <person name="Kim J."/>
        </authorList>
    </citation>
    <scope>NUCLEOTIDE SEQUENCE [LARGE SCALE GENOMIC DNA]</scope>
    <source>
        <strain evidence="1 2">JC52</strain>
    </source>
</reference>
<dbReference type="OrthoDB" id="9785192at2"/>
<comment type="caution">
    <text evidence="1">The sequence shown here is derived from an EMBL/GenBank/DDBJ whole genome shotgun (WGS) entry which is preliminary data.</text>
</comment>
<dbReference type="Gene3D" id="3.30.110.170">
    <property type="entry name" value="Protein of unknown function (DUF541), domain 1"/>
    <property type="match status" value="1"/>
</dbReference>
<dbReference type="AlphaFoldDB" id="A0A559K580"/>
<name>A0A559K580_9BACL</name>
<dbReference type="Gene3D" id="3.30.70.2970">
    <property type="entry name" value="Protein of unknown function (DUF541), domain 2"/>
    <property type="match status" value="1"/>
</dbReference>
<proteinExistence type="predicted"/>